<dbReference type="SUPFAM" id="SSF56925">
    <property type="entry name" value="OMPA-like"/>
    <property type="match status" value="1"/>
</dbReference>
<evidence type="ECO:0000313" key="8">
    <source>
        <dbReference type="Proteomes" id="UP000194841"/>
    </source>
</evidence>
<dbReference type="InterPro" id="IPR011250">
    <property type="entry name" value="OMP/PagP_B-barrel"/>
</dbReference>
<dbReference type="PANTHER" id="PTHR30329:SF21">
    <property type="entry name" value="LIPOPROTEIN YIAD-RELATED"/>
    <property type="match status" value="1"/>
</dbReference>
<dbReference type="InterPro" id="IPR000498">
    <property type="entry name" value="OmpA-like_TM_dom"/>
</dbReference>
<dbReference type="AlphaFoldDB" id="A0A244CTP7"/>
<reference evidence="7 8" key="1">
    <citation type="submission" date="2017-02" db="EMBL/GenBank/DDBJ databases">
        <title>Pseudoalteromonas ulvae TC14 Genome.</title>
        <authorList>
            <person name="Molmeret M."/>
        </authorList>
    </citation>
    <scope>NUCLEOTIDE SEQUENCE [LARGE SCALE GENOMIC DNA]</scope>
    <source>
        <strain evidence="7">TC14</strain>
    </source>
</reference>
<evidence type="ECO:0000313" key="7">
    <source>
        <dbReference type="EMBL" id="OUL58964.1"/>
    </source>
</evidence>
<evidence type="ECO:0000256" key="4">
    <source>
        <dbReference type="RuleBase" id="RU003859"/>
    </source>
</evidence>
<dbReference type="InterPro" id="IPR036737">
    <property type="entry name" value="OmpA-like_sf"/>
</dbReference>
<organism evidence="7 8">
    <name type="scientific">Pseudoalteromonas ulvae</name>
    <dbReference type="NCBI Taxonomy" id="107327"/>
    <lineage>
        <taxon>Bacteria</taxon>
        <taxon>Pseudomonadati</taxon>
        <taxon>Pseudomonadota</taxon>
        <taxon>Gammaproteobacteria</taxon>
        <taxon>Alteromonadales</taxon>
        <taxon>Pseudoalteromonadaceae</taxon>
        <taxon>Pseudoalteromonas</taxon>
    </lineage>
</organism>
<dbReference type="InterPro" id="IPR050330">
    <property type="entry name" value="Bact_OuterMem_StrucFunc"/>
</dbReference>
<dbReference type="Pfam" id="PF00691">
    <property type="entry name" value="OmpA"/>
    <property type="match status" value="1"/>
</dbReference>
<feature type="chain" id="PRO_5011992423" description="OmpA-like domain-containing protein" evidence="5">
    <location>
        <begin position="45"/>
        <end position="373"/>
    </location>
</feature>
<comment type="similarity">
    <text evidence="1">Belongs to the outer membrane OOP (TC 1.B.6) superfamily. OmpA family.</text>
</comment>
<dbReference type="GO" id="GO:0046930">
    <property type="term" value="C:pore complex"/>
    <property type="evidence" value="ECO:0007669"/>
    <property type="project" value="UniProtKB-KW"/>
</dbReference>
<keyword evidence="8" id="KW-1185">Reference proteome</keyword>
<feature type="domain" description="OmpA-like" evidence="6">
    <location>
        <begin position="257"/>
        <end position="372"/>
    </location>
</feature>
<dbReference type="Pfam" id="PF01389">
    <property type="entry name" value="OmpA_membrane"/>
    <property type="match status" value="1"/>
</dbReference>
<accession>A0A244CTP7</accession>
<dbReference type="PROSITE" id="PS51123">
    <property type="entry name" value="OMPA_2"/>
    <property type="match status" value="1"/>
</dbReference>
<dbReference type="OrthoDB" id="7620169at2"/>
<keyword evidence="2" id="KW-0813">Transport</keyword>
<feature type="signal peptide" evidence="5">
    <location>
        <begin position="1"/>
        <end position="44"/>
    </location>
</feature>
<dbReference type="CDD" id="cd07185">
    <property type="entry name" value="OmpA_C-like"/>
    <property type="match status" value="1"/>
</dbReference>
<dbReference type="EMBL" id="MWPV01000001">
    <property type="protein sequence ID" value="OUL58964.1"/>
    <property type="molecule type" value="Genomic_DNA"/>
</dbReference>
<dbReference type="Proteomes" id="UP000194841">
    <property type="component" value="Unassembled WGS sequence"/>
</dbReference>
<keyword evidence="2" id="KW-0406">Ion transport</keyword>
<evidence type="ECO:0000259" key="6">
    <source>
        <dbReference type="PROSITE" id="PS51123"/>
    </source>
</evidence>
<evidence type="ECO:0000256" key="1">
    <source>
        <dbReference type="ARBA" id="ARBA00005710"/>
    </source>
</evidence>
<protein>
    <recommendedName>
        <fullName evidence="6">OmpA-like domain-containing protein</fullName>
    </recommendedName>
</protein>
<dbReference type="Gene3D" id="3.30.1330.60">
    <property type="entry name" value="OmpA-like domain"/>
    <property type="match status" value="1"/>
</dbReference>
<keyword evidence="2" id="KW-0626">Porin</keyword>
<dbReference type="Gene3D" id="2.40.160.20">
    <property type="match status" value="1"/>
</dbReference>
<evidence type="ECO:0000256" key="3">
    <source>
        <dbReference type="PROSITE-ProRule" id="PRU00473"/>
    </source>
</evidence>
<dbReference type="PANTHER" id="PTHR30329">
    <property type="entry name" value="STATOR ELEMENT OF FLAGELLAR MOTOR COMPLEX"/>
    <property type="match status" value="1"/>
</dbReference>
<keyword evidence="5" id="KW-0732">Signal</keyword>
<dbReference type="InterPro" id="IPR006665">
    <property type="entry name" value="OmpA-like"/>
</dbReference>
<gene>
    <name evidence="7" type="ORF">B1199_01380</name>
</gene>
<keyword evidence="3 4" id="KW-0472">Membrane</keyword>
<sequence>MQPSEISITFTSYRDYLFMSKLSTALTLATSVLSTCLFSSSVFAADANNEEGFNFKDWYIGGEFGRKRQDDLCNPAFISCDSSDSAWSVFSGYEFTQNLALEFGYTDLGDYSTTSLLNTMQNKAVTSMRGYELAGVVNLPVAEHVNIFTKLGAMYYDGKERSIVGSFDDKGWAGLFGLGLSYDFTPSLQARAEYNFIHDLGDREFAGDHGHLTTLGLVYRFGKNQASAPVKSAPVVEEAIVEETVVEEVVAEPVVVAPVVVEAVQAHALFDFDKSEVKVTAELAQVAVHLVNYPQANAALMGFTDSLGSNEYNEKLALRRANAVAAYLISQGVSESQLSIKPVGETEKFGDNTILSERFKNRRVSIEIAEFNK</sequence>
<evidence type="ECO:0000256" key="2">
    <source>
        <dbReference type="ARBA" id="ARBA00023114"/>
    </source>
</evidence>
<dbReference type="GO" id="GO:0009279">
    <property type="term" value="C:cell outer membrane"/>
    <property type="evidence" value="ECO:0007669"/>
    <property type="project" value="InterPro"/>
</dbReference>
<dbReference type="GO" id="GO:0015288">
    <property type="term" value="F:porin activity"/>
    <property type="evidence" value="ECO:0007669"/>
    <property type="project" value="UniProtKB-KW"/>
</dbReference>
<comment type="caution">
    <text evidence="7">The sequence shown here is derived from an EMBL/GenBank/DDBJ whole genome shotgun (WGS) entry which is preliminary data.</text>
</comment>
<keyword evidence="2" id="KW-0812">Transmembrane</keyword>
<proteinExistence type="inferred from homology"/>
<name>A0A244CTP7_PSEDV</name>
<dbReference type="SUPFAM" id="SSF103088">
    <property type="entry name" value="OmpA-like"/>
    <property type="match status" value="1"/>
</dbReference>
<evidence type="ECO:0000256" key="5">
    <source>
        <dbReference type="SAM" id="SignalP"/>
    </source>
</evidence>